<keyword evidence="8" id="KW-1185">Reference proteome</keyword>
<comment type="caution">
    <text evidence="7">The sequence shown here is derived from an EMBL/GenBank/DDBJ whole genome shotgun (WGS) entry which is preliminary data.</text>
</comment>
<dbReference type="InterPro" id="IPR007271">
    <property type="entry name" value="Nuc_sug_transpt"/>
</dbReference>
<evidence type="ECO:0000256" key="2">
    <source>
        <dbReference type="ARBA" id="ARBA00022692"/>
    </source>
</evidence>
<accession>W7THR3</accession>
<organism evidence="7 8">
    <name type="scientific">Nannochloropsis gaditana</name>
    <dbReference type="NCBI Taxonomy" id="72520"/>
    <lineage>
        <taxon>Eukaryota</taxon>
        <taxon>Sar</taxon>
        <taxon>Stramenopiles</taxon>
        <taxon>Ochrophyta</taxon>
        <taxon>Eustigmatophyceae</taxon>
        <taxon>Eustigmatales</taxon>
        <taxon>Monodopsidaceae</taxon>
        <taxon>Nannochloropsis</taxon>
    </lineage>
</organism>
<dbReference type="GO" id="GO:0000139">
    <property type="term" value="C:Golgi membrane"/>
    <property type="evidence" value="ECO:0007669"/>
    <property type="project" value="InterPro"/>
</dbReference>
<feature type="transmembrane region" description="Helical" evidence="6">
    <location>
        <begin position="56"/>
        <end position="77"/>
    </location>
</feature>
<feature type="transmembrane region" description="Helical" evidence="6">
    <location>
        <begin position="245"/>
        <end position="268"/>
    </location>
</feature>
<keyword evidence="7" id="KW-0813">Transport</keyword>
<dbReference type="Proteomes" id="UP000019335">
    <property type="component" value="Chromosome 18"/>
</dbReference>
<feature type="region of interest" description="Disordered" evidence="5">
    <location>
        <begin position="1"/>
        <end position="46"/>
    </location>
</feature>
<dbReference type="GO" id="GO:0015165">
    <property type="term" value="F:pyrimidine nucleotide-sugar transmembrane transporter activity"/>
    <property type="evidence" value="ECO:0007669"/>
    <property type="project" value="InterPro"/>
</dbReference>
<protein>
    <submittedName>
        <fullName evidence="7">Nucleotide-sugar transporter</fullName>
    </submittedName>
</protein>
<evidence type="ECO:0000313" key="7">
    <source>
        <dbReference type="EMBL" id="EWM23038.1"/>
    </source>
</evidence>
<keyword evidence="3 6" id="KW-1133">Transmembrane helix</keyword>
<sequence>MSAGATNLPSPSSASSPSPPRRRRPAPRSTPSPPRRARGHRTSSVSRTGSVFQSGYFYMSLLALQFGLQPLLVRAFIPTSLPKMLVVMATESVKILLCALGLWVTETKDSRAKLWATWTVRESLRVAALPASLYALQNTMAQFGYQYLDSLSFNLLNQTKTLAAAVCLYVVMGRKQTPLQLVALGMLLVASIILNWPSASPASSPSYDPTTFTLGVLPVLLASLTSGVCAALTQKTLQGASRNSYLFSAELALYGQVCLSVIVVSKYFFSSPGTSSLSLPKNLSPLALLPVVINAAGGIIVGLVTKYAGGVKKGFALIAGIALTALCQSMMQRTPPSRGHLLAACLVGYSTFLHAKYNDAWYVERAKTRKSVEKNE</sequence>
<dbReference type="PANTHER" id="PTHR10231">
    <property type="entry name" value="NUCLEOTIDE-SUGAR TRANSMEMBRANE TRANSPORTER"/>
    <property type="match status" value="1"/>
</dbReference>
<evidence type="ECO:0000256" key="1">
    <source>
        <dbReference type="ARBA" id="ARBA00004141"/>
    </source>
</evidence>
<evidence type="ECO:0000313" key="8">
    <source>
        <dbReference type="Proteomes" id="UP000019335"/>
    </source>
</evidence>
<comment type="subcellular location">
    <subcellularLocation>
        <location evidence="1">Membrane</location>
        <topology evidence="1">Multi-pass membrane protein</topology>
    </subcellularLocation>
</comment>
<reference evidence="7 8" key="1">
    <citation type="journal article" date="2014" name="Mol. Plant">
        <title>Chromosome Scale Genome Assembly and Transcriptome Profiling of Nannochloropsis gaditana in Nitrogen Depletion.</title>
        <authorList>
            <person name="Corteggiani Carpinelli E."/>
            <person name="Telatin A."/>
            <person name="Vitulo N."/>
            <person name="Forcato C."/>
            <person name="D'Angelo M."/>
            <person name="Schiavon R."/>
            <person name="Vezzi A."/>
            <person name="Giacometti G.M."/>
            <person name="Morosinotto T."/>
            <person name="Valle G."/>
        </authorList>
    </citation>
    <scope>NUCLEOTIDE SEQUENCE [LARGE SCALE GENOMIC DNA]</scope>
    <source>
        <strain evidence="7 8">B-31</strain>
    </source>
</reference>
<proteinExistence type="predicted"/>
<evidence type="ECO:0000256" key="3">
    <source>
        <dbReference type="ARBA" id="ARBA00022989"/>
    </source>
</evidence>
<dbReference type="EMBL" id="AZIL01001892">
    <property type="protein sequence ID" value="EWM23038.1"/>
    <property type="molecule type" value="Genomic_DNA"/>
</dbReference>
<feature type="transmembrane region" description="Helical" evidence="6">
    <location>
        <begin position="211"/>
        <end position="233"/>
    </location>
</feature>
<gene>
    <name evidence="7" type="ORF">Naga_100703g2</name>
</gene>
<dbReference type="Pfam" id="PF04142">
    <property type="entry name" value="Nuc_sug_transp"/>
    <property type="match status" value="1"/>
</dbReference>
<evidence type="ECO:0000256" key="5">
    <source>
        <dbReference type="SAM" id="MobiDB-lite"/>
    </source>
</evidence>
<feature type="transmembrane region" description="Helical" evidence="6">
    <location>
        <begin position="84"/>
        <end position="104"/>
    </location>
</feature>
<evidence type="ECO:0000256" key="4">
    <source>
        <dbReference type="ARBA" id="ARBA00023136"/>
    </source>
</evidence>
<evidence type="ECO:0000256" key="6">
    <source>
        <dbReference type="SAM" id="Phobius"/>
    </source>
</evidence>
<keyword evidence="7" id="KW-0762">Sugar transport</keyword>
<dbReference type="OrthoDB" id="408493at2759"/>
<keyword evidence="4 6" id="KW-0472">Membrane</keyword>
<feature type="transmembrane region" description="Helical" evidence="6">
    <location>
        <begin position="179"/>
        <end position="199"/>
    </location>
</feature>
<feature type="transmembrane region" description="Helical" evidence="6">
    <location>
        <begin position="288"/>
        <end position="307"/>
    </location>
</feature>
<name>W7THR3_9STRA</name>
<keyword evidence="2 6" id="KW-0812">Transmembrane</keyword>
<dbReference type="AlphaFoldDB" id="W7THR3"/>